<proteinExistence type="predicted"/>
<evidence type="ECO:0000259" key="3">
    <source>
        <dbReference type="Pfam" id="PF01494"/>
    </source>
</evidence>
<protein>
    <submittedName>
        <fullName evidence="4">6-hydroxynicotinate 3-monooxygenase</fullName>
        <ecNumber evidence="4">1.14.13.114</ecNumber>
    </submittedName>
</protein>
<dbReference type="EC" id="1.14.13.114" evidence="4"/>
<sequence>MSTKKSSVAIIGAGIGGLAVAAALRQKGIQADVYEQAQRFARIGAGIQMSPNAMKVLRGLGLEQKLRDIAFAPASSLNREWDTGAVSNEFPLADFARTRYGTPFLAMHRGDLHASLATLVPDECIHRGQELVEFDQDGSGVTLGFAGGLRVEADFVIAADGVHSLVREKLLGAENPRFTGRVAYRTTFPASQLKDVDVGSSRTKWWGPDRHIVIYFITRARDEVYFVTSQPEDAGWVTPESWSAKGDVELLRAAYAGFHKDVRNVLASCNEVHKWAIFERDPLPRWSEGRVVLMGDACHPMTPYMAQGAAMALEDSIVLARCIEGADRSDIESAFKLFESMRKPRTSQVQAGSKANTWMQRKTDPDWVYGYDAWSVPLEAAAVPAAQES</sequence>
<dbReference type="PANTHER" id="PTHR13789">
    <property type="entry name" value="MONOOXYGENASE"/>
    <property type="match status" value="1"/>
</dbReference>
<evidence type="ECO:0000313" key="5">
    <source>
        <dbReference type="Proteomes" id="UP000277294"/>
    </source>
</evidence>
<gene>
    <name evidence="4" type="ORF">PIGHUM_03536</name>
</gene>
<reference evidence="4 5" key="1">
    <citation type="submission" date="2018-10" db="EMBL/GenBank/DDBJ databases">
        <authorList>
            <person name="Criscuolo A."/>
        </authorList>
    </citation>
    <scope>NUCLEOTIDE SEQUENCE [LARGE SCALE GENOMIC DNA]</scope>
    <source>
        <strain evidence="4">DnA1</strain>
    </source>
</reference>
<evidence type="ECO:0000313" key="4">
    <source>
        <dbReference type="EMBL" id="VCU71452.1"/>
    </source>
</evidence>
<dbReference type="OrthoDB" id="9147239at2"/>
<keyword evidence="5" id="KW-1185">Reference proteome</keyword>
<dbReference type="PANTHER" id="PTHR13789:SF309">
    <property type="entry name" value="PUTATIVE (AFU_ORTHOLOGUE AFUA_6G14510)-RELATED"/>
    <property type="match status" value="1"/>
</dbReference>
<dbReference type="EMBL" id="UWPJ01000027">
    <property type="protein sequence ID" value="VCU71452.1"/>
    <property type="molecule type" value="Genomic_DNA"/>
</dbReference>
<organism evidence="4 5">
    <name type="scientific">Pigmentiphaga humi</name>
    <dbReference type="NCBI Taxonomy" id="2478468"/>
    <lineage>
        <taxon>Bacteria</taxon>
        <taxon>Pseudomonadati</taxon>
        <taxon>Pseudomonadota</taxon>
        <taxon>Betaproteobacteria</taxon>
        <taxon>Burkholderiales</taxon>
        <taxon>Alcaligenaceae</taxon>
        <taxon>Pigmentiphaga</taxon>
    </lineage>
</organism>
<dbReference type="InterPro" id="IPR002938">
    <property type="entry name" value="FAD-bd"/>
</dbReference>
<dbReference type="InterPro" id="IPR036188">
    <property type="entry name" value="FAD/NAD-bd_sf"/>
</dbReference>
<dbReference type="AlphaFoldDB" id="A0A3P4B5W9"/>
<accession>A0A3P4B5W9</accession>
<dbReference type="InterPro" id="IPR050493">
    <property type="entry name" value="FAD-dep_Monooxygenase_BioMet"/>
</dbReference>
<dbReference type="GO" id="GO:0043731">
    <property type="term" value="F:6-hydroxynicotinate 3-monooxygenase activity"/>
    <property type="evidence" value="ECO:0007669"/>
    <property type="project" value="UniProtKB-EC"/>
</dbReference>
<dbReference type="GO" id="GO:0071949">
    <property type="term" value="F:FAD binding"/>
    <property type="evidence" value="ECO:0007669"/>
    <property type="project" value="InterPro"/>
</dbReference>
<feature type="domain" description="FAD-binding" evidence="3">
    <location>
        <begin position="6"/>
        <end position="324"/>
    </location>
</feature>
<dbReference type="SUPFAM" id="SSF51905">
    <property type="entry name" value="FAD/NAD(P)-binding domain"/>
    <property type="match status" value="1"/>
</dbReference>
<dbReference type="Proteomes" id="UP000277294">
    <property type="component" value="Unassembled WGS sequence"/>
</dbReference>
<dbReference type="RefSeq" id="WP_124081021.1">
    <property type="nucleotide sequence ID" value="NZ_UWPJ01000027.1"/>
</dbReference>
<dbReference type="PRINTS" id="PR00420">
    <property type="entry name" value="RNGMNOXGNASE"/>
</dbReference>
<name>A0A3P4B5W9_9BURK</name>
<keyword evidence="2 4" id="KW-0503">Monooxygenase</keyword>
<dbReference type="SUPFAM" id="SSF54373">
    <property type="entry name" value="FAD-linked reductases, C-terminal domain"/>
    <property type="match status" value="1"/>
</dbReference>
<dbReference type="Pfam" id="PF01494">
    <property type="entry name" value="FAD_binding_3"/>
    <property type="match status" value="1"/>
</dbReference>
<keyword evidence="1 4" id="KW-0560">Oxidoreductase</keyword>
<evidence type="ECO:0000256" key="2">
    <source>
        <dbReference type="ARBA" id="ARBA00023033"/>
    </source>
</evidence>
<evidence type="ECO:0000256" key="1">
    <source>
        <dbReference type="ARBA" id="ARBA00023002"/>
    </source>
</evidence>
<dbReference type="Gene3D" id="3.50.50.60">
    <property type="entry name" value="FAD/NAD(P)-binding domain"/>
    <property type="match status" value="1"/>
</dbReference>